<evidence type="ECO:0000313" key="9">
    <source>
        <dbReference type="EMBL" id="RTI20220.1"/>
    </source>
</evidence>
<dbReference type="Proteomes" id="UP000286734">
    <property type="component" value="Unassembled WGS sequence"/>
</dbReference>
<keyword evidence="18" id="KW-1185">Reference proteome</keyword>
<dbReference type="Proteomes" id="UP000286712">
    <property type="component" value="Unassembled WGS sequence"/>
</dbReference>
<dbReference type="SUPFAM" id="SSF46955">
    <property type="entry name" value="Putative DNA-binding domain"/>
    <property type="match status" value="1"/>
</dbReference>
<dbReference type="GO" id="GO:0003677">
    <property type="term" value="F:DNA binding"/>
    <property type="evidence" value="ECO:0007669"/>
    <property type="project" value="InterPro"/>
</dbReference>
<dbReference type="EMBL" id="PELV01000222">
    <property type="protein sequence ID" value="RTH17857.1"/>
    <property type="molecule type" value="Genomic_DNA"/>
</dbReference>
<organism evidence="5 13">
    <name type="scientific">Thermus scotoductus</name>
    <dbReference type="NCBI Taxonomy" id="37636"/>
    <lineage>
        <taxon>Bacteria</taxon>
        <taxon>Thermotogati</taxon>
        <taxon>Deinococcota</taxon>
        <taxon>Deinococci</taxon>
        <taxon>Thermales</taxon>
        <taxon>Thermaceae</taxon>
        <taxon>Thermus</taxon>
    </lineage>
</organism>
<protein>
    <submittedName>
        <fullName evidence="5">Helix-turn-helix domain-containing protein</fullName>
    </submittedName>
</protein>
<evidence type="ECO:0000313" key="19">
    <source>
        <dbReference type="Proteomes" id="UP000288073"/>
    </source>
</evidence>
<dbReference type="InterPro" id="IPR010093">
    <property type="entry name" value="SinI_DNA-bd"/>
</dbReference>
<dbReference type="NCBIfam" id="TIGR01764">
    <property type="entry name" value="excise"/>
    <property type="match status" value="1"/>
</dbReference>
<evidence type="ECO:0000313" key="8">
    <source>
        <dbReference type="EMBL" id="RTI12579.1"/>
    </source>
</evidence>
<dbReference type="EMBL" id="PEMJ01000324">
    <property type="protein sequence ID" value="RTI12579.1"/>
    <property type="molecule type" value="Genomic_DNA"/>
</dbReference>
<evidence type="ECO:0000313" key="17">
    <source>
        <dbReference type="Proteomes" id="UP000287467"/>
    </source>
</evidence>
<dbReference type="EMBL" id="PEMW01000045">
    <property type="protein sequence ID" value="RTI60318.1"/>
    <property type="molecule type" value="Genomic_DNA"/>
</dbReference>
<dbReference type="EMBL" id="PELP01000333">
    <property type="protein sequence ID" value="RTH02510.1"/>
    <property type="molecule type" value="Genomic_DNA"/>
</dbReference>
<evidence type="ECO:0000313" key="2">
    <source>
        <dbReference type="EMBL" id="RTH02510.1"/>
    </source>
</evidence>
<dbReference type="EMBL" id="PELW01000409">
    <property type="protein sequence ID" value="RTH21078.1"/>
    <property type="molecule type" value="Genomic_DNA"/>
</dbReference>
<sequence>MMEKLEEAKLVYGMEEAAWALGVSSTQVRNWIRKGALKAFRVGRRVLIRREVLEEFVREMEAGRVTT</sequence>
<reference evidence="6" key="1">
    <citation type="submission" date="2017-10" db="EMBL/GenBank/DDBJ databases">
        <authorList>
            <person name="Wilpiszeski R.L."/>
            <person name="Zhidan Z."/>
            <person name="House C.H."/>
        </authorList>
    </citation>
    <scope>NUCLEOTIDE SEQUENCE</scope>
    <source>
        <strain evidence="6">12_S12</strain>
    </source>
</reference>
<evidence type="ECO:0000313" key="10">
    <source>
        <dbReference type="EMBL" id="RTI60318.1"/>
    </source>
</evidence>
<dbReference type="EMBL" id="PEMG01000110">
    <property type="protein sequence ID" value="RTI10015.1"/>
    <property type="molecule type" value="Genomic_DNA"/>
</dbReference>
<dbReference type="Proteomes" id="UP000287962">
    <property type="component" value="Unassembled WGS sequence"/>
</dbReference>
<evidence type="ECO:0000313" key="14">
    <source>
        <dbReference type="Proteomes" id="UP000287155"/>
    </source>
</evidence>
<dbReference type="InterPro" id="IPR041657">
    <property type="entry name" value="HTH_17"/>
</dbReference>
<evidence type="ECO:0000313" key="16">
    <source>
        <dbReference type="Proteomes" id="UP000287439"/>
    </source>
</evidence>
<dbReference type="Proteomes" id="UP000287173">
    <property type="component" value="Unassembled WGS sequence"/>
</dbReference>
<dbReference type="InterPro" id="IPR009061">
    <property type="entry name" value="DNA-bd_dom_put_sf"/>
</dbReference>
<dbReference type="Proteomes" id="UP000286928">
    <property type="component" value="Unassembled WGS sequence"/>
</dbReference>
<evidence type="ECO:0000313" key="18">
    <source>
        <dbReference type="Proteomes" id="UP000287962"/>
    </source>
</evidence>
<dbReference type="Proteomes" id="UP000287439">
    <property type="component" value="Unassembled WGS sequence"/>
</dbReference>
<evidence type="ECO:0000313" key="11">
    <source>
        <dbReference type="Proteomes" id="UP000286712"/>
    </source>
</evidence>
<accession>A0A430SC21</accession>
<dbReference type="AlphaFoldDB" id="A0A430SC21"/>
<evidence type="ECO:0000313" key="12">
    <source>
        <dbReference type="Proteomes" id="UP000286734"/>
    </source>
</evidence>
<name>A0A430SC21_THESC</name>
<gene>
    <name evidence="10" type="ORF">CSW14_02045</name>
    <name evidence="9" type="ORF">CSW23_01955</name>
    <name evidence="6" type="ORF">CSW25_07830</name>
    <name evidence="8" type="ORF">CSW27_10210</name>
    <name evidence="7" type="ORF">CSW30_04835</name>
    <name evidence="5" type="ORF">CSW33_03190</name>
    <name evidence="4" type="ORF">CSW40_13905</name>
    <name evidence="3" type="ORF">CSW41_07295</name>
    <name evidence="2" type="ORF">CSW47_10465</name>
</gene>
<dbReference type="Proteomes" id="UP000287467">
    <property type="component" value="Unassembled WGS sequence"/>
</dbReference>
<proteinExistence type="predicted"/>
<evidence type="ECO:0000313" key="13">
    <source>
        <dbReference type="Proteomes" id="UP000286928"/>
    </source>
</evidence>
<dbReference type="Proteomes" id="UP000288073">
    <property type="component" value="Unassembled WGS sequence"/>
</dbReference>
<dbReference type="EMBL" id="PEMN01000041">
    <property type="protein sequence ID" value="RTI20220.1"/>
    <property type="molecule type" value="Genomic_DNA"/>
</dbReference>
<feature type="domain" description="Helix-turn-helix" evidence="1">
    <location>
        <begin position="12"/>
        <end position="59"/>
    </location>
</feature>
<dbReference type="EMBL" id="PEMD01000068">
    <property type="protein sequence ID" value="RTH33844.1"/>
    <property type="molecule type" value="Genomic_DNA"/>
</dbReference>
<evidence type="ECO:0000313" key="3">
    <source>
        <dbReference type="EMBL" id="RTH17857.1"/>
    </source>
</evidence>
<comment type="caution">
    <text evidence="5">The sequence shown here is derived from an EMBL/GenBank/DDBJ whole genome shotgun (WGS) entry which is preliminary data.</text>
</comment>
<dbReference type="Proteomes" id="UP000287155">
    <property type="component" value="Unassembled WGS sequence"/>
</dbReference>
<dbReference type="RefSeq" id="WP_038069916.1">
    <property type="nucleotide sequence ID" value="NZ_PELO01000078.1"/>
</dbReference>
<evidence type="ECO:0000313" key="6">
    <source>
        <dbReference type="EMBL" id="RTI06676.1"/>
    </source>
</evidence>
<evidence type="ECO:0000313" key="15">
    <source>
        <dbReference type="Proteomes" id="UP000287173"/>
    </source>
</evidence>
<evidence type="ECO:0000313" key="7">
    <source>
        <dbReference type="EMBL" id="RTI10015.1"/>
    </source>
</evidence>
<dbReference type="EMBL" id="PEML01000254">
    <property type="protein sequence ID" value="RTI06676.1"/>
    <property type="molecule type" value="Genomic_DNA"/>
</dbReference>
<evidence type="ECO:0000313" key="4">
    <source>
        <dbReference type="EMBL" id="RTH21078.1"/>
    </source>
</evidence>
<reference evidence="11 12" key="2">
    <citation type="journal article" date="2019" name="Extremophiles">
        <title>Biogeography of thermophiles and predominance of Thermus scotoductus in domestic water heaters.</title>
        <authorList>
            <person name="Wilpiszeski R.L."/>
            <person name="Zhang Z."/>
            <person name="House C.H."/>
        </authorList>
    </citation>
    <scope>NUCLEOTIDE SEQUENCE [LARGE SCALE GENOMIC DNA]</scope>
    <source>
        <strain evidence="9 19">10_S10</strain>
        <strain evidence="6 18">12_S12</strain>
        <strain evidence="8 14">14_S14</strain>
        <strain evidence="7 15">17_S17</strain>
        <strain evidence="10 17">1_S1</strain>
        <strain evidence="5 13">20_S20</strain>
        <strain evidence="4 11">27_S27</strain>
        <strain evidence="3 16">28_S28</strain>
        <strain evidence="2 12">34_S34</strain>
    </source>
</reference>
<evidence type="ECO:0000313" key="5">
    <source>
        <dbReference type="EMBL" id="RTH33844.1"/>
    </source>
</evidence>
<dbReference type="Pfam" id="PF12728">
    <property type="entry name" value="HTH_17"/>
    <property type="match status" value="1"/>
</dbReference>
<evidence type="ECO:0000259" key="1">
    <source>
        <dbReference type="Pfam" id="PF12728"/>
    </source>
</evidence>